<accession>A0A2H1INM8</accession>
<proteinExistence type="predicted"/>
<keyword evidence="2" id="KW-1185">Reference proteome</keyword>
<gene>
    <name evidence="1" type="ORF">BANT10_01132</name>
</gene>
<dbReference type="EMBL" id="FXZE01000003">
    <property type="protein sequence ID" value="SMX76773.1"/>
    <property type="molecule type" value="Genomic_DNA"/>
</dbReference>
<sequence length="134" mass="13992">MPVYATPADLTDPPENAESQIRLASSLVDDATLTAFYTVDAEGLPINEDIRSRFKAAVVSQVDYWAALDINPAHGIAGVAAKRVATSKSIAGASISYESGERSALELSNALTVLGPDARAILGTLAHGRVIVRG</sequence>
<dbReference type="Proteomes" id="UP000234342">
    <property type="component" value="Unassembled WGS sequence"/>
</dbReference>
<evidence type="ECO:0000313" key="2">
    <source>
        <dbReference type="Proteomes" id="UP000234342"/>
    </source>
</evidence>
<dbReference type="RefSeq" id="WP_101642308.1">
    <property type="nucleotide sequence ID" value="NZ_FXZE01000003.1"/>
</dbReference>
<reference evidence="2" key="1">
    <citation type="submission" date="2017-03" db="EMBL/GenBank/DDBJ databases">
        <authorList>
            <person name="Monnet C."/>
        </authorList>
    </citation>
    <scope>NUCLEOTIDE SEQUENCE [LARGE SCALE GENOMIC DNA]</scope>
    <source>
        <strain evidence="2">P10</strain>
    </source>
</reference>
<dbReference type="AlphaFoldDB" id="A0A2H1INM8"/>
<name>A0A2H1INM8_9MICO</name>
<evidence type="ECO:0000313" key="1">
    <source>
        <dbReference type="EMBL" id="SMX76773.1"/>
    </source>
</evidence>
<protein>
    <submittedName>
        <fullName evidence="1">Uncharacterized protein</fullName>
    </submittedName>
</protein>
<organism evidence="1 2">
    <name type="scientific">Brevibacterium antiquum</name>
    <dbReference type="NCBI Taxonomy" id="234835"/>
    <lineage>
        <taxon>Bacteria</taxon>
        <taxon>Bacillati</taxon>
        <taxon>Actinomycetota</taxon>
        <taxon>Actinomycetes</taxon>
        <taxon>Micrococcales</taxon>
        <taxon>Brevibacteriaceae</taxon>
        <taxon>Brevibacterium</taxon>
    </lineage>
</organism>